<dbReference type="OrthoDB" id="499638at2"/>
<feature type="transmembrane region" description="Helical" evidence="1">
    <location>
        <begin position="486"/>
        <end position="503"/>
    </location>
</feature>
<organism evidence="3 4">
    <name type="scientific">Aliterella atlantica CENA595</name>
    <dbReference type="NCBI Taxonomy" id="1618023"/>
    <lineage>
        <taxon>Bacteria</taxon>
        <taxon>Bacillati</taxon>
        <taxon>Cyanobacteriota</taxon>
        <taxon>Cyanophyceae</taxon>
        <taxon>Chroococcidiopsidales</taxon>
        <taxon>Aliterellaceae</taxon>
        <taxon>Aliterella</taxon>
    </lineage>
</organism>
<evidence type="ECO:0000313" key="3">
    <source>
        <dbReference type="EMBL" id="KJH73666.1"/>
    </source>
</evidence>
<dbReference type="AlphaFoldDB" id="A0A0D9A2F0"/>
<comment type="caution">
    <text evidence="3">The sequence shown here is derived from an EMBL/GenBank/DDBJ whole genome shotgun (WGS) entry which is preliminary data.</text>
</comment>
<feature type="transmembrane region" description="Helical" evidence="1">
    <location>
        <begin position="545"/>
        <end position="567"/>
    </location>
</feature>
<dbReference type="Pfam" id="PF13576">
    <property type="entry name" value="Pentapeptide_3"/>
    <property type="match status" value="2"/>
</dbReference>
<proteinExistence type="predicted"/>
<feature type="signal peptide" evidence="2">
    <location>
        <begin position="1"/>
        <end position="23"/>
    </location>
</feature>
<dbReference type="SUPFAM" id="SSF47781">
    <property type="entry name" value="RuvA domain 2-like"/>
    <property type="match status" value="1"/>
</dbReference>
<evidence type="ECO:0000256" key="2">
    <source>
        <dbReference type="SAM" id="SignalP"/>
    </source>
</evidence>
<keyword evidence="4" id="KW-1185">Reference proteome</keyword>
<reference evidence="3 4" key="1">
    <citation type="submission" date="2015-02" db="EMBL/GenBank/DDBJ databases">
        <title>Draft genome of a novel marine cyanobacterium (Chroococcales) isolated from South Atlantic Ocean.</title>
        <authorList>
            <person name="Rigonato J."/>
            <person name="Alvarenga D.O."/>
            <person name="Branco L.H."/>
            <person name="Varani A.M."/>
            <person name="Brandini F.P."/>
            <person name="Fiore M.F."/>
        </authorList>
    </citation>
    <scope>NUCLEOTIDE SEQUENCE [LARGE SCALE GENOMIC DNA]</scope>
    <source>
        <strain evidence="3 4">CENA595</strain>
    </source>
</reference>
<keyword evidence="2" id="KW-0732">Signal</keyword>
<evidence type="ECO:0000256" key="1">
    <source>
        <dbReference type="SAM" id="Phobius"/>
    </source>
</evidence>
<gene>
    <name evidence="3" type="ORF">UH38_00860</name>
</gene>
<protein>
    <submittedName>
        <fullName evidence="3">Low-complexity protein</fullName>
    </submittedName>
</protein>
<dbReference type="InterPro" id="IPR001646">
    <property type="entry name" value="5peptide_repeat"/>
</dbReference>
<feature type="chain" id="PRO_5002337442" evidence="2">
    <location>
        <begin position="24"/>
        <end position="716"/>
    </location>
</feature>
<sequence>MLVRLVALVILLLILLLPQSAIAASAPPERKELTLELLQERLRSPVTIAGVATINLQHFVIDLRPENAGFSESFYQLLQGQLQRAGSSPLGLDLSYSSIQGDFIGSNLGLRSPLYGQTLAPIFTSAEQAQLQRDRRRFVQLNQLSKSLLGFQNAAPAQITVFRGNLNLVQTRFNGEVNFTNTFFLQSVEASGAVFNQNANWTETRFSRNVSFAEANFRHQALFRSSIFFAGAGFNRTAFQEDTIFSGSTFEDTANFSGANFKAQARFNRVQWLGNADFSQVRYGAPALFTKNRFNQALFLTDATFNQVVTFRETQFNQPVNLRGASILNQADFSDAAFAKSAYINVSNLSFDAEEAKILGNPGQIGSAIQVPTLQGNENVLRNLVQNFRQLQQIGDANQLDFTTQKLRRDELRRRLLGININTANSESLIKLGFSPEQVAEVAKYRQKQPFRSLSEVLSLEAIDLDTYIKVRDRLVAASPLSSAEFLLLGWQWLALSLLLLLSRYGTSSWLVLGVGTIAIAYFGLIFWLIDRWRRLRPQKILPSTYETICVLCSFSFLVLCGLIAVFRTAPHPGFTLLCLVAIIFPLPTVLVIRLYQKGRYHDLMNSSYFVEDGSMRQLRLLIGRLPVMPRFPLFRERYMPVLWERRWNWLNYYDFSLNNLLKLGFNDIRLRDEHLPAIVTTLAWYQWVIGLLYITLLLWTLSRTIPGLNLLIYLK</sequence>
<dbReference type="STRING" id="1618023.UH38_00860"/>
<keyword evidence="1" id="KW-1133">Transmembrane helix</keyword>
<dbReference type="InterPro" id="IPR010994">
    <property type="entry name" value="RuvA_2-like"/>
</dbReference>
<dbReference type="RefSeq" id="WP_052672225.1">
    <property type="nucleotide sequence ID" value="NZ_CAWMDP010000017.1"/>
</dbReference>
<feature type="transmembrane region" description="Helical" evidence="1">
    <location>
        <begin position="510"/>
        <end position="530"/>
    </location>
</feature>
<dbReference type="EMBL" id="JYON01000001">
    <property type="protein sequence ID" value="KJH73666.1"/>
    <property type="molecule type" value="Genomic_DNA"/>
</dbReference>
<keyword evidence="1" id="KW-0472">Membrane</keyword>
<dbReference type="PATRIC" id="fig|1618023.3.peg.1398"/>
<feature type="transmembrane region" description="Helical" evidence="1">
    <location>
        <begin position="574"/>
        <end position="596"/>
    </location>
</feature>
<keyword evidence="1" id="KW-0812">Transmembrane</keyword>
<accession>A0A0D9A2F0</accession>
<evidence type="ECO:0000313" key="4">
    <source>
        <dbReference type="Proteomes" id="UP000032452"/>
    </source>
</evidence>
<feature type="transmembrane region" description="Helical" evidence="1">
    <location>
        <begin position="685"/>
        <end position="702"/>
    </location>
</feature>
<name>A0A0D9A2F0_9CYAN</name>
<dbReference type="Proteomes" id="UP000032452">
    <property type="component" value="Unassembled WGS sequence"/>
</dbReference>